<dbReference type="EMBL" id="BAHB01000055">
    <property type="protein sequence ID" value="GAB85227.1"/>
    <property type="molecule type" value="Genomic_DNA"/>
</dbReference>
<evidence type="ECO:0000256" key="1">
    <source>
        <dbReference type="SAM" id="MobiDB-lite"/>
    </source>
</evidence>
<feature type="region of interest" description="Disordered" evidence="1">
    <location>
        <begin position="424"/>
        <end position="450"/>
    </location>
</feature>
<evidence type="ECO:0000313" key="2">
    <source>
        <dbReference type="EMBL" id="GAB85227.1"/>
    </source>
</evidence>
<comment type="caution">
    <text evidence="2">The sequence shown here is derived from an EMBL/GenBank/DDBJ whole genome shotgun (WGS) entry which is preliminary data.</text>
</comment>
<evidence type="ECO:0008006" key="4">
    <source>
        <dbReference type="Google" id="ProtNLM"/>
    </source>
</evidence>
<protein>
    <recommendedName>
        <fullName evidence="4">PPE family domain-containing protein</fullName>
    </recommendedName>
</protein>
<sequence>MSPIPPMPGPLPGIPDVPALSHMTVQEVIDASPLGPILDRTVADVLGGLGLPPLPVLPPLPPMPGLPPIQPPSLDMFIKPITDLLGGFGTGDLSGAGFDPTIIFDSLTKVLETSMTMGQSALKLADQLWAGQGAVGAATKTAEAGTNSTALAAQGSGISVDTKTAAAIVAKGLAVVQGIVAATVAKISALVPVIMSPAIAVGLSAAAAVAGVGLELATAAVAVTRAELLAPTTAMTANGAPVAITGAPTAGAGQSPFTLASSVLDVVSPAVSTAAELPSTLMQPISKMLSVNPDTAIVAPAGSPLAKAKGAGGGGGGGGGGGDGGVGGGIGGMMTPLSASRPTVPTGFGVGEPAMGSSAAPRVSATPAAMPMGGAPMGAAGAGARGAGASEGQHSVPDYLVTEDNGRAVVGDDPEVAPAVIGHDEAAEADPGPDIELRLGVPGLKRNEEA</sequence>
<evidence type="ECO:0000313" key="3">
    <source>
        <dbReference type="Proteomes" id="UP000010744"/>
    </source>
</evidence>
<name>A0ABQ0HSN7_GORRU</name>
<dbReference type="Proteomes" id="UP000010744">
    <property type="component" value="Unassembled WGS sequence"/>
</dbReference>
<gene>
    <name evidence="2" type="ORF">GORBP_055_00530</name>
</gene>
<proteinExistence type="predicted"/>
<reference evidence="2 3" key="1">
    <citation type="submission" date="2012-08" db="EMBL/GenBank/DDBJ databases">
        <title>Whole genome shotgun sequence of Gordonia rubripertincta NBRC 101908.</title>
        <authorList>
            <person name="Takarada H."/>
            <person name="Hosoyama A."/>
            <person name="Tsuchikane K."/>
            <person name="Katsumata H."/>
            <person name="Baba S."/>
            <person name="Ohji S."/>
            <person name="Yamazaki S."/>
            <person name="Fujita N."/>
        </authorList>
    </citation>
    <scope>NUCLEOTIDE SEQUENCE [LARGE SCALE GENOMIC DNA]</scope>
    <source>
        <strain evidence="2 3">NBRC 101908</strain>
    </source>
</reference>
<organism evidence="2 3">
    <name type="scientific">Gordonia rubripertincta NBRC 101908</name>
    <dbReference type="NCBI Taxonomy" id="1077975"/>
    <lineage>
        <taxon>Bacteria</taxon>
        <taxon>Bacillati</taxon>
        <taxon>Actinomycetota</taxon>
        <taxon>Actinomycetes</taxon>
        <taxon>Mycobacteriales</taxon>
        <taxon>Gordoniaceae</taxon>
        <taxon>Gordonia</taxon>
    </lineage>
</organism>
<accession>A0ABQ0HSN7</accession>
<keyword evidence="3" id="KW-1185">Reference proteome</keyword>